<gene>
    <name evidence="1" type="ORF">DIATSA_LOCUS660</name>
</gene>
<dbReference type="EMBL" id="OU893332">
    <property type="protein sequence ID" value="CAG9782401.1"/>
    <property type="molecule type" value="Genomic_DNA"/>
</dbReference>
<reference evidence="1" key="2">
    <citation type="submission" date="2022-10" db="EMBL/GenBank/DDBJ databases">
        <authorList>
            <consortium name="ENA_rothamsted_submissions"/>
            <consortium name="culmorum"/>
            <person name="King R."/>
        </authorList>
    </citation>
    <scope>NUCLEOTIDE SEQUENCE</scope>
</reference>
<name>A0A9N9N2H6_9NEOP</name>
<sequence length="111" mass="12924">MDELMEHRLGEEIHRQIQAAEGLVELRRTVGSLKSEQNGQDQDALLSPEERSQFVKTKRVYFNHFSSNFDVRNCHQSTCCRQYGRRHPILLHIERIPSHESCRGSVAVHKV</sequence>
<protein>
    <submittedName>
        <fullName evidence="1">Uncharacterized protein</fullName>
    </submittedName>
</protein>
<evidence type="ECO:0000313" key="1">
    <source>
        <dbReference type="EMBL" id="CAG9782401.1"/>
    </source>
</evidence>
<dbReference type="AlphaFoldDB" id="A0A9N9N2H6"/>
<reference evidence="1" key="1">
    <citation type="submission" date="2021-12" db="EMBL/GenBank/DDBJ databases">
        <authorList>
            <person name="King R."/>
        </authorList>
    </citation>
    <scope>NUCLEOTIDE SEQUENCE</scope>
</reference>
<keyword evidence="2" id="KW-1185">Reference proteome</keyword>
<proteinExistence type="predicted"/>
<dbReference type="Proteomes" id="UP001153714">
    <property type="component" value="Chromosome 1"/>
</dbReference>
<organism evidence="1 2">
    <name type="scientific">Diatraea saccharalis</name>
    <name type="common">sugarcane borer</name>
    <dbReference type="NCBI Taxonomy" id="40085"/>
    <lineage>
        <taxon>Eukaryota</taxon>
        <taxon>Metazoa</taxon>
        <taxon>Ecdysozoa</taxon>
        <taxon>Arthropoda</taxon>
        <taxon>Hexapoda</taxon>
        <taxon>Insecta</taxon>
        <taxon>Pterygota</taxon>
        <taxon>Neoptera</taxon>
        <taxon>Endopterygota</taxon>
        <taxon>Lepidoptera</taxon>
        <taxon>Glossata</taxon>
        <taxon>Ditrysia</taxon>
        <taxon>Pyraloidea</taxon>
        <taxon>Crambidae</taxon>
        <taxon>Crambinae</taxon>
        <taxon>Diatraea</taxon>
    </lineage>
</organism>
<evidence type="ECO:0000313" key="2">
    <source>
        <dbReference type="Proteomes" id="UP001153714"/>
    </source>
</evidence>
<dbReference type="OrthoDB" id="5984724at2759"/>
<accession>A0A9N9N2H6</accession>